<evidence type="ECO:0000313" key="3">
    <source>
        <dbReference type="Proteomes" id="UP000028524"/>
    </source>
</evidence>
<dbReference type="PANTHER" id="PTHR37574:SF1">
    <property type="entry name" value="LIPASE B"/>
    <property type="match status" value="1"/>
</dbReference>
<dbReference type="InParanoid" id="A0A084QYC7"/>
<sequence>MRLTSIVWPLLCASHYAAAAPYSFENQPTPTLVDRSLLKGFRKFLGGIAGVVFDDTVGGLLQQVETAVNAGDRDGLLNAMQNLKPTASPTNVEEASSAIRAAATERPSSLFEFNSKLVANGIIFGTMAEILGYTKDLRTGENSNQNVNPDPPRNVYPKAASCDAPYSIPESMLRSAIYIPKTFTFGQKSPVILLPGTGVTGYLSFVGSFIPLLTGTDWADPVWVNVPGDMLDDVQTNAEYAAYAMNYIASLTKRNVAVIGWSQGNLIAQWAFKYWPSTRKITTDHVAVSANYNGSASSGFSSAIAATKKPSVLQQQAESKFIARLRSDGGDSAYVPTTSIYTGNYDQIVQPQSGSGASAYLLDSRRVGVSNTEVQSACSGQTAGGFYTHEGVLANPLTFALAKDAIINHGPGQVSRIRAREVCSTYLTPGLGLKEFLKTENAMLIAGSTILFDQLQTDGEPAIKDYANRDTLSC</sequence>
<feature type="signal peptide" evidence="1">
    <location>
        <begin position="1"/>
        <end position="19"/>
    </location>
</feature>
<dbReference type="HOGENOM" id="CLU_029537_0_1_1"/>
<protein>
    <recommendedName>
        <fullName evidence="4">AB hydrolase-1 domain-containing protein</fullName>
    </recommendedName>
</protein>
<evidence type="ECO:0008006" key="4">
    <source>
        <dbReference type="Google" id="ProtNLM"/>
    </source>
</evidence>
<dbReference type="InterPro" id="IPR053228">
    <property type="entry name" value="Stereospecific_Lipase"/>
</dbReference>
<dbReference type="Proteomes" id="UP000028524">
    <property type="component" value="Unassembled WGS sequence"/>
</dbReference>
<evidence type="ECO:0000313" key="2">
    <source>
        <dbReference type="EMBL" id="KFA68962.1"/>
    </source>
</evidence>
<reference evidence="2 3" key="1">
    <citation type="journal article" date="2014" name="BMC Genomics">
        <title>Comparative genome sequencing reveals chemotype-specific gene clusters in the toxigenic black mold Stachybotrys.</title>
        <authorList>
            <person name="Semeiks J."/>
            <person name="Borek D."/>
            <person name="Otwinowski Z."/>
            <person name="Grishin N.V."/>
        </authorList>
    </citation>
    <scope>NUCLEOTIDE SEQUENCE [LARGE SCALE GENOMIC DNA]</scope>
    <source>
        <strain evidence="2 3">IBT 40285</strain>
    </source>
</reference>
<accession>A0A084QYC7</accession>
<dbReference type="OrthoDB" id="4605274at2759"/>
<dbReference type="Gene3D" id="3.40.50.1820">
    <property type="entry name" value="alpha/beta hydrolase"/>
    <property type="match status" value="1"/>
</dbReference>
<dbReference type="STRING" id="1283841.A0A084QYC7"/>
<dbReference type="SUPFAM" id="SSF53474">
    <property type="entry name" value="alpha/beta-Hydrolases"/>
    <property type="match status" value="1"/>
</dbReference>
<keyword evidence="1" id="KW-0732">Signal</keyword>
<dbReference type="PANTHER" id="PTHR37574">
    <property type="entry name" value="LIPASE B"/>
    <property type="match status" value="1"/>
</dbReference>
<name>A0A084QYC7_STAC4</name>
<feature type="chain" id="PRO_5001779727" description="AB hydrolase-1 domain-containing protein" evidence="1">
    <location>
        <begin position="20"/>
        <end position="474"/>
    </location>
</feature>
<proteinExistence type="predicted"/>
<dbReference type="OMA" id="FMAVSGD"/>
<dbReference type="EMBL" id="KL659658">
    <property type="protein sequence ID" value="KFA68962.1"/>
    <property type="molecule type" value="Genomic_DNA"/>
</dbReference>
<organism evidence="2 3">
    <name type="scientific">Stachybotrys chlorohalonatus (strain IBT 40285)</name>
    <dbReference type="NCBI Taxonomy" id="1283841"/>
    <lineage>
        <taxon>Eukaryota</taxon>
        <taxon>Fungi</taxon>
        <taxon>Dikarya</taxon>
        <taxon>Ascomycota</taxon>
        <taxon>Pezizomycotina</taxon>
        <taxon>Sordariomycetes</taxon>
        <taxon>Hypocreomycetidae</taxon>
        <taxon>Hypocreales</taxon>
        <taxon>Stachybotryaceae</taxon>
        <taxon>Stachybotrys</taxon>
    </lineage>
</organism>
<evidence type="ECO:0000256" key="1">
    <source>
        <dbReference type="SAM" id="SignalP"/>
    </source>
</evidence>
<dbReference type="AlphaFoldDB" id="A0A084QYC7"/>
<dbReference type="InterPro" id="IPR029058">
    <property type="entry name" value="AB_hydrolase_fold"/>
</dbReference>
<keyword evidence="3" id="KW-1185">Reference proteome</keyword>
<gene>
    <name evidence="2" type="ORF">S40285_07015</name>
</gene>